<dbReference type="Proteomes" id="UP000772181">
    <property type="component" value="Unassembled WGS sequence"/>
</dbReference>
<proteinExistence type="inferred from homology"/>
<keyword evidence="7 9" id="KW-0456">Lyase</keyword>
<evidence type="ECO:0000256" key="10">
    <source>
        <dbReference type="RuleBase" id="RU003662"/>
    </source>
</evidence>
<reference evidence="11" key="1">
    <citation type="submission" date="2020-07" db="EMBL/GenBank/DDBJ databases">
        <title>Huge and variable diversity of episymbiotic CPR bacteria and DPANN archaea in groundwater ecosystems.</title>
        <authorList>
            <person name="He C.Y."/>
            <person name="Keren R."/>
            <person name="Whittaker M."/>
            <person name="Farag I.F."/>
            <person name="Doudna J."/>
            <person name="Cate J.H.D."/>
            <person name="Banfield J.F."/>
        </authorList>
    </citation>
    <scope>NUCLEOTIDE SEQUENCE</scope>
    <source>
        <strain evidence="11">NC_groundwater_1482_Ag_S-0.65um_47_24</strain>
    </source>
</reference>
<dbReference type="PANTHER" id="PTHR43406">
    <property type="entry name" value="TRYPTOPHAN SYNTHASE, ALPHA CHAIN"/>
    <property type="match status" value="1"/>
</dbReference>
<dbReference type="PROSITE" id="PS00167">
    <property type="entry name" value="TRP_SYNTHASE_ALPHA"/>
    <property type="match status" value="1"/>
</dbReference>
<dbReference type="GO" id="GO:0004834">
    <property type="term" value="F:tryptophan synthase activity"/>
    <property type="evidence" value="ECO:0007669"/>
    <property type="project" value="UniProtKB-UniRule"/>
</dbReference>
<keyword evidence="4 9" id="KW-0028">Amino-acid biosynthesis</keyword>
<evidence type="ECO:0000256" key="2">
    <source>
        <dbReference type="ARBA" id="ARBA00004733"/>
    </source>
</evidence>
<dbReference type="InterPro" id="IPR002028">
    <property type="entry name" value="Trp_synthase_suA"/>
</dbReference>
<sequence length="277" mass="30200">MSRIKERFELLKQRSEKALIPFLAAGFPDLERTKDLILSLAEAGADIIEIGVPFSDPLADGPTIQLAYQRALERGTSLKKVLQMVRELRGKIEVPLVLMSYYNLIYQYGEEIFPAEAVNCGVDGVIIPDLPPEEAENLLTHSARAGLDVVFLVAPTSNSDRLSLITTHSQGFIYYVSITGITGARQALPDDLKTSVARLKKQTQLPVAIGFGISTPEQVREASGVADGVIVGSALISLIAEYKNKPNFLNEVCRFISQLKSATTYSATSKSNLEATK</sequence>
<comment type="catalytic activity">
    <reaction evidence="8 9">
        <text>(1S,2R)-1-C-(indol-3-yl)glycerol 3-phosphate + L-serine = D-glyceraldehyde 3-phosphate + L-tryptophan + H2O</text>
        <dbReference type="Rhea" id="RHEA:10532"/>
        <dbReference type="ChEBI" id="CHEBI:15377"/>
        <dbReference type="ChEBI" id="CHEBI:33384"/>
        <dbReference type="ChEBI" id="CHEBI:57912"/>
        <dbReference type="ChEBI" id="CHEBI:58866"/>
        <dbReference type="ChEBI" id="CHEBI:59776"/>
        <dbReference type="EC" id="4.2.1.20"/>
    </reaction>
</comment>
<keyword evidence="6 9" id="KW-0057">Aromatic amino acid biosynthesis</keyword>
<evidence type="ECO:0000256" key="7">
    <source>
        <dbReference type="ARBA" id="ARBA00023239"/>
    </source>
</evidence>
<dbReference type="PANTHER" id="PTHR43406:SF1">
    <property type="entry name" value="TRYPTOPHAN SYNTHASE ALPHA CHAIN, CHLOROPLASTIC"/>
    <property type="match status" value="1"/>
</dbReference>
<dbReference type="EMBL" id="JACQWF010000027">
    <property type="protein sequence ID" value="MBI4594864.1"/>
    <property type="molecule type" value="Genomic_DNA"/>
</dbReference>
<dbReference type="SUPFAM" id="SSF51366">
    <property type="entry name" value="Ribulose-phoshate binding barrel"/>
    <property type="match status" value="1"/>
</dbReference>
<accession>A0A933GLA3</accession>
<dbReference type="CDD" id="cd04724">
    <property type="entry name" value="Tryptophan_synthase_alpha"/>
    <property type="match status" value="1"/>
</dbReference>
<feature type="active site" description="Proton acceptor" evidence="9">
    <location>
        <position position="60"/>
    </location>
</feature>
<dbReference type="FunFam" id="3.20.20.70:FF:000037">
    <property type="entry name" value="Tryptophan synthase alpha chain"/>
    <property type="match status" value="1"/>
</dbReference>
<dbReference type="Pfam" id="PF00290">
    <property type="entry name" value="Trp_syntA"/>
    <property type="match status" value="1"/>
</dbReference>
<comment type="subunit">
    <text evidence="3 9">Tetramer of two alpha and two beta chains.</text>
</comment>
<comment type="function">
    <text evidence="1 9">The alpha subunit is responsible for the aldol cleavage of indoleglycerol phosphate to indole and glyceraldehyde 3-phosphate.</text>
</comment>
<feature type="active site" description="Proton acceptor" evidence="9">
    <location>
        <position position="49"/>
    </location>
</feature>
<evidence type="ECO:0000256" key="5">
    <source>
        <dbReference type="ARBA" id="ARBA00022822"/>
    </source>
</evidence>
<evidence type="ECO:0000256" key="6">
    <source>
        <dbReference type="ARBA" id="ARBA00023141"/>
    </source>
</evidence>
<evidence type="ECO:0000256" key="1">
    <source>
        <dbReference type="ARBA" id="ARBA00003365"/>
    </source>
</evidence>
<dbReference type="NCBIfam" id="TIGR00262">
    <property type="entry name" value="trpA"/>
    <property type="match status" value="1"/>
</dbReference>
<dbReference type="HAMAP" id="MF_00131">
    <property type="entry name" value="Trp_synth_alpha"/>
    <property type="match status" value="1"/>
</dbReference>
<organism evidence="11 12">
    <name type="scientific">Tectimicrobiota bacterium</name>
    <dbReference type="NCBI Taxonomy" id="2528274"/>
    <lineage>
        <taxon>Bacteria</taxon>
        <taxon>Pseudomonadati</taxon>
        <taxon>Nitrospinota/Tectimicrobiota group</taxon>
        <taxon>Candidatus Tectimicrobiota</taxon>
    </lineage>
</organism>
<dbReference type="EC" id="4.2.1.20" evidence="9"/>
<dbReference type="InterPro" id="IPR018204">
    <property type="entry name" value="Trp_synthase_alpha_AS"/>
</dbReference>
<protein>
    <recommendedName>
        <fullName evidence="9">Tryptophan synthase alpha chain</fullName>
        <ecNumber evidence="9">4.2.1.20</ecNumber>
    </recommendedName>
</protein>
<dbReference type="AlphaFoldDB" id="A0A933GLA3"/>
<dbReference type="InterPro" id="IPR013785">
    <property type="entry name" value="Aldolase_TIM"/>
</dbReference>
<dbReference type="Gene3D" id="3.20.20.70">
    <property type="entry name" value="Aldolase class I"/>
    <property type="match status" value="1"/>
</dbReference>
<comment type="pathway">
    <text evidence="2 9">Amino-acid biosynthesis; L-tryptophan biosynthesis; L-tryptophan from chorismate: step 5/5.</text>
</comment>
<comment type="similarity">
    <text evidence="9 10">Belongs to the TrpA family.</text>
</comment>
<evidence type="ECO:0000313" key="12">
    <source>
        <dbReference type="Proteomes" id="UP000772181"/>
    </source>
</evidence>
<keyword evidence="5 9" id="KW-0822">Tryptophan biosynthesis</keyword>
<comment type="caution">
    <text evidence="11">The sequence shown here is derived from an EMBL/GenBank/DDBJ whole genome shotgun (WGS) entry which is preliminary data.</text>
</comment>
<evidence type="ECO:0000256" key="3">
    <source>
        <dbReference type="ARBA" id="ARBA00011270"/>
    </source>
</evidence>
<evidence type="ECO:0000256" key="8">
    <source>
        <dbReference type="ARBA" id="ARBA00049047"/>
    </source>
</evidence>
<name>A0A933GLA3_UNCTE</name>
<evidence type="ECO:0000256" key="9">
    <source>
        <dbReference type="HAMAP-Rule" id="MF_00131"/>
    </source>
</evidence>
<dbReference type="GO" id="GO:0005829">
    <property type="term" value="C:cytosol"/>
    <property type="evidence" value="ECO:0007669"/>
    <property type="project" value="TreeGrafter"/>
</dbReference>
<evidence type="ECO:0000256" key="4">
    <source>
        <dbReference type="ARBA" id="ARBA00022605"/>
    </source>
</evidence>
<evidence type="ECO:0000313" key="11">
    <source>
        <dbReference type="EMBL" id="MBI4594864.1"/>
    </source>
</evidence>
<dbReference type="InterPro" id="IPR011060">
    <property type="entry name" value="RibuloseP-bd_barrel"/>
</dbReference>
<gene>
    <name evidence="9" type="primary">trpA</name>
    <name evidence="11" type="ORF">HY730_00620</name>
</gene>